<dbReference type="Proteomes" id="UP000183900">
    <property type="component" value="Unassembled WGS sequence"/>
</dbReference>
<keyword evidence="4" id="KW-1185">Reference proteome</keyword>
<sequence length="1978" mass="188799">MDEILAPEGTVSRQGSALRGAACSKIHPAGRIEAGSCKWRKPLRLDLAIPAAALPVLLLPLAATSASAQGAFFPVVTVAGCDAPSMAALGVFATVADCYGDTSGNPGLGVTSTGFDGQHGGGAGWGEASGGGAGGGGLSLRISNAFDYVQYNGGPAAFSLLSMGGRGGHGGDGNIIHDGASGGQGGDGGSVIFMLEPSGSIETGTMGTIGILAVGKGGQGGDGGEGHGASDGGTGGLGGNGGSVSVITSAGSSISTAGNYAAAVSALSEGGYGGAGGSGGFFFGRGGSGGQAGNSGSSVSVGNSGTLSTLGVMSHGALARSVGGNGGEGGVTTGTILVLGGNGGAGGNGERVAMMNLGRITTAGDHARGLSGLSIGGGGGDGGQAFDYSSFYGVAIGGNAGGGGDAGMVTIDNSGTILTAGRYATGMVGRSIGGGGGEGGSAQSVVLGYQAAVSLTMGGLGGSGGDGGMVTLTSSGRVATGYIDPLDAVEPRNVQLPGDHAAGMLAQSVGGGGGNGGAVISVTAAASGSGAVDVSVALGGSGGSGGDGSDAAVFVLSGGSVVTYGRLAPAVYAQSVGGGGGTGGHAIGVGAAVGEAAVSLSAVVGGTGGSGGNGGTASVYNEGSAATASSRSPAVFAQSVGGGGGSGGSVVAVDTDIGKNALSLNVALGMTGGSGGQGGAANATTSISSTIQTLGHQSHGLLAQSVGGGGGHGGDVHTYAISAIYGNGHAVAVPIAVGGHGGSGGTGGSVTVSHAGSILTFGDQAHGLFGQSVGGGGGDGGSVLALSIAATLDSQSGENKDKGGRAVSTAVTVGGHGGVGNHGGSVVVNAAAGSSIATSGVMATGVKLQSVGGGGGTGGVAHSFAVSTSVPSWNRFYPPQPLLLRLVNKVRGLPSRETDKKNGADIAVSVGGWGGAGGNGGSVTFTAGPGATVATSGVMAYGVHGQSVGGGGGSGGHAISNGFIGFDTYALGVSVGGSGSSAGDGGSVSLAGSAAGPETSWSLISTQGANAHGIFAQSIGGGGGDGGAAASAIKSIPVLSGQGFEMAIGGASGSSGAGGSVLVSNPGRVQTAGAGAHGIFAQSVGGGGGYGGDTTAGGLMKLAIGRAGSGGGSGGGVAVEGQGAIVTLGAGAAGIFAQSVGGGGGAGSLAHEGSLPFLPDTNYGLALTIGGGGGNGGWGGDVSVNFGGGIGTYGAVAPAILAQSIGGSGGALGVVRGTIAGGAFPITVTSRGAFGFAGQVAIDDTQAPAPLLVETRGHGSAGIIAHVASGGGGLVLMDTAVLPLDITADPTLPSSLPLEFGGIDVNLRGGIYTVGASAYGILAMDLPQTVALLGTDGLRIPQSATSSGSGTGINIWLHRTSTVSTWGRGAHGIYVVSNADYNGSTALTARLDGMLAVQGPDAWAVNISDGLTSGSTALGQIAQLEIGRTGTVSAAKGSAGGIRVGAQVSNLMLDVEGALRAPGGTALWSEAGGALNVRSGGILEGDISGPATRDLLISNAGLIFGSILNGGSYTIVDGGKHFLALDPAGLASDRIDLLSLETGRDQIIPQLTTFASAFAQPSTVLSFAGATDTSPIVQSPGEPLPFGFASGTVATRFVYDFYHDRALVTGASVDFGRAGLSGNSGKAATFANDMVTALGSNVPGAYPELEALLLSAANAVDPKALESSLAVFDAADFSKASETTLASSGTHLSNMQSCGGTVGPYAAIAEEACNWAKVTGSTTRYDWSSDVDTVMVSLGRQQRVSDDLVIGLSTAYEGSRFRASGRSASGYRLYLGAIAKVSQGPVYGSVSLNGSYGSGKAERLISSAGTAYVARSRPSTLALASRLRAGVLAKAGQIDVIPSVELDLAVLQDGGFTESGAGSLNLKVHRATHFLADVRPVLRLSTDHPFAGWIVRGYVEAGARIALNGLQHTVSLPGSPAPGERLRLELKRDPAVATLGLGGSLLWGNNMEARLHYEATAGRNTLGHSAGLKLGLKF</sequence>
<feature type="domain" description="Autotransporter" evidence="2">
    <location>
        <begin position="1707"/>
        <end position="1978"/>
    </location>
</feature>
<dbReference type="SUPFAM" id="SSF103515">
    <property type="entry name" value="Autotransporter"/>
    <property type="match status" value="1"/>
</dbReference>
<name>A0A0K6I5D3_9HYPH</name>
<dbReference type="EMBL" id="CYHE01000010">
    <property type="protein sequence ID" value="CUA98502.1"/>
    <property type="molecule type" value="Genomic_DNA"/>
</dbReference>
<feature type="region of interest" description="Disordered" evidence="1">
    <location>
        <begin position="218"/>
        <end position="237"/>
    </location>
</feature>
<evidence type="ECO:0000313" key="4">
    <source>
        <dbReference type="Proteomes" id="UP000183900"/>
    </source>
</evidence>
<dbReference type="InterPro" id="IPR036709">
    <property type="entry name" value="Autotransporte_beta_dom_sf"/>
</dbReference>
<proteinExistence type="predicted"/>
<evidence type="ECO:0000313" key="3">
    <source>
        <dbReference type="EMBL" id="CUA98502.1"/>
    </source>
</evidence>
<protein>
    <recommendedName>
        <fullName evidence="2">Autotransporter domain-containing protein</fullName>
    </recommendedName>
</protein>
<dbReference type="InterPro" id="IPR005546">
    <property type="entry name" value="Autotransporte_beta"/>
</dbReference>
<organism evidence="3 4">
    <name type="scientific">Pannonibacter indicus</name>
    <dbReference type="NCBI Taxonomy" id="466044"/>
    <lineage>
        <taxon>Bacteria</taxon>
        <taxon>Pseudomonadati</taxon>
        <taxon>Pseudomonadota</taxon>
        <taxon>Alphaproteobacteria</taxon>
        <taxon>Hyphomicrobiales</taxon>
        <taxon>Stappiaceae</taxon>
        <taxon>Pannonibacter</taxon>
    </lineage>
</organism>
<dbReference type="SMART" id="SM00869">
    <property type="entry name" value="Autotransporter"/>
    <property type="match status" value="1"/>
</dbReference>
<evidence type="ECO:0000256" key="1">
    <source>
        <dbReference type="SAM" id="MobiDB-lite"/>
    </source>
</evidence>
<evidence type="ECO:0000259" key="2">
    <source>
        <dbReference type="PROSITE" id="PS51208"/>
    </source>
</evidence>
<dbReference type="PROSITE" id="PS51208">
    <property type="entry name" value="AUTOTRANSPORTER"/>
    <property type="match status" value="1"/>
</dbReference>
<accession>A0A0K6I5D3</accession>
<reference evidence="4" key="1">
    <citation type="submission" date="2015-08" db="EMBL/GenBank/DDBJ databases">
        <authorList>
            <person name="Varghese N."/>
        </authorList>
    </citation>
    <scope>NUCLEOTIDE SEQUENCE [LARGE SCALE GENOMIC DNA]</scope>
    <source>
        <strain evidence="4">DSM 23407</strain>
    </source>
</reference>
<gene>
    <name evidence="3" type="ORF">Ga0061067_11022</name>
</gene>